<feature type="compositionally biased region" description="Polar residues" evidence="5">
    <location>
        <begin position="315"/>
        <end position="337"/>
    </location>
</feature>
<dbReference type="AlphaFoldDB" id="A0A4Y7SJS7"/>
<evidence type="ECO:0000256" key="1">
    <source>
        <dbReference type="ARBA" id="ARBA00022723"/>
    </source>
</evidence>
<evidence type="ECO:0000256" key="2">
    <source>
        <dbReference type="ARBA" id="ARBA00022771"/>
    </source>
</evidence>
<accession>A0A4Y7SJS7</accession>
<evidence type="ECO:0000256" key="3">
    <source>
        <dbReference type="ARBA" id="ARBA00022833"/>
    </source>
</evidence>
<feature type="compositionally biased region" description="Polar residues" evidence="5">
    <location>
        <begin position="270"/>
        <end position="283"/>
    </location>
</feature>
<keyword evidence="8" id="KW-1185">Reference proteome</keyword>
<keyword evidence="1" id="KW-0479">Metal-binding</keyword>
<evidence type="ECO:0000259" key="6">
    <source>
        <dbReference type="PROSITE" id="PS50089"/>
    </source>
</evidence>
<dbReference type="InterPro" id="IPR018957">
    <property type="entry name" value="Znf_C3HC4_RING-type"/>
</dbReference>
<evidence type="ECO:0000313" key="7">
    <source>
        <dbReference type="EMBL" id="TEB22012.1"/>
    </source>
</evidence>
<protein>
    <recommendedName>
        <fullName evidence="6">RING-type domain-containing protein</fullName>
    </recommendedName>
</protein>
<organism evidence="7 8">
    <name type="scientific">Coprinellus micaceus</name>
    <name type="common">Glistening ink-cap mushroom</name>
    <name type="synonym">Coprinus micaceus</name>
    <dbReference type="NCBI Taxonomy" id="71717"/>
    <lineage>
        <taxon>Eukaryota</taxon>
        <taxon>Fungi</taxon>
        <taxon>Dikarya</taxon>
        <taxon>Basidiomycota</taxon>
        <taxon>Agaricomycotina</taxon>
        <taxon>Agaricomycetes</taxon>
        <taxon>Agaricomycetidae</taxon>
        <taxon>Agaricales</taxon>
        <taxon>Agaricineae</taxon>
        <taxon>Psathyrellaceae</taxon>
        <taxon>Coprinellus</taxon>
    </lineage>
</organism>
<feature type="region of interest" description="Disordered" evidence="5">
    <location>
        <begin position="263"/>
        <end position="370"/>
    </location>
</feature>
<evidence type="ECO:0000256" key="5">
    <source>
        <dbReference type="SAM" id="MobiDB-lite"/>
    </source>
</evidence>
<dbReference type="OrthoDB" id="6105938at2759"/>
<dbReference type="InterPro" id="IPR001841">
    <property type="entry name" value="Znf_RING"/>
</dbReference>
<evidence type="ECO:0000313" key="8">
    <source>
        <dbReference type="Proteomes" id="UP000298030"/>
    </source>
</evidence>
<dbReference type="Proteomes" id="UP000298030">
    <property type="component" value="Unassembled WGS sequence"/>
</dbReference>
<dbReference type="InterPro" id="IPR013083">
    <property type="entry name" value="Znf_RING/FYVE/PHD"/>
</dbReference>
<evidence type="ECO:0000256" key="4">
    <source>
        <dbReference type="PROSITE-ProRule" id="PRU00175"/>
    </source>
</evidence>
<keyword evidence="3" id="KW-0862">Zinc</keyword>
<dbReference type="PROSITE" id="PS50089">
    <property type="entry name" value="ZF_RING_2"/>
    <property type="match status" value="1"/>
</dbReference>
<dbReference type="SUPFAM" id="SSF57850">
    <property type="entry name" value="RING/U-box"/>
    <property type="match status" value="1"/>
</dbReference>
<dbReference type="Gene3D" id="3.30.40.10">
    <property type="entry name" value="Zinc/RING finger domain, C3HC4 (zinc finger)"/>
    <property type="match status" value="1"/>
</dbReference>
<reference evidence="7 8" key="1">
    <citation type="journal article" date="2019" name="Nat. Ecol. Evol.">
        <title>Megaphylogeny resolves global patterns of mushroom evolution.</title>
        <authorList>
            <person name="Varga T."/>
            <person name="Krizsan K."/>
            <person name="Foldi C."/>
            <person name="Dima B."/>
            <person name="Sanchez-Garcia M."/>
            <person name="Sanchez-Ramirez S."/>
            <person name="Szollosi G.J."/>
            <person name="Szarkandi J.G."/>
            <person name="Papp V."/>
            <person name="Albert L."/>
            <person name="Andreopoulos W."/>
            <person name="Angelini C."/>
            <person name="Antonin V."/>
            <person name="Barry K.W."/>
            <person name="Bougher N.L."/>
            <person name="Buchanan P."/>
            <person name="Buyck B."/>
            <person name="Bense V."/>
            <person name="Catcheside P."/>
            <person name="Chovatia M."/>
            <person name="Cooper J."/>
            <person name="Damon W."/>
            <person name="Desjardin D."/>
            <person name="Finy P."/>
            <person name="Geml J."/>
            <person name="Haridas S."/>
            <person name="Hughes K."/>
            <person name="Justo A."/>
            <person name="Karasinski D."/>
            <person name="Kautmanova I."/>
            <person name="Kiss B."/>
            <person name="Kocsube S."/>
            <person name="Kotiranta H."/>
            <person name="LaButti K.M."/>
            <person name="Lechner B.E."/>
            <person name="Liimatainen K."/>
            <person name="Lipzen A."/>
            <person name="Lukacs Z."/>
            <person name="Mihaltcheva S."/>
            <person name="Morgado L.N."/>
            <person name="Niskanen T."/>
            <person name="Noordeloos M.E."/>
            <person name="Ohm R.A."/>
            <person name="Ortiz-Santana B."/>
            <person name="Ovrebo C."/>
            <person name="Racz N."/>
            <person name="Riley R."/>
            <person name="Savchenko A."/>
            <person name="Shiryaev A."/>
            <person name="Soop K."/>
            <person name="Spirin V."/>
            <person name="Szebenyi C."/>
            <person name="Tomsovsky M."/>
            <person name="Tulloss R.E."/>
            <person name="Uehling J."/>
            <person name="Grigoriev I.V."/>
            <person name="Vagvolgyi C."/>
            <person name="Papp T."/>
            <person name="Martin F.M."/>
            <person name="Miettinen O."/>
            <person name="Hibbett D.S."/>
            <person name="Nagy L.G."/>
        </authorList>
    </citation>
    <scope>NUCLEOTIDE SEQUENCE [LARGE SCALE GENOMIC DNA]</scope>
    <source>
        <strain evidence="7 8">FP101781</strain>
    </source>
</reference>
<proteinExistence type="predicted"/>
<dbReference type="EMBL" id="QPFP01000099">
    <property type="protein sequence ID" value="TEB22012.1"/>
    <property type="molecule type" value="Genomic_DNA"/>
</dbReference>
<dbReference type="GO" id="GO:0008270">
    <property type="term" value="F:zinc ion binding"/>
    <property type="evidence" value="ECO:0007669"/>
    <property type="project" value="UniProtKB-KW"/>
</dbReference>
<comment type="caution">
    <text evidence="7">The sequence shown here is derived from an EMBL/GenBank/DDBJ whole genome shotgun (WGS) entry which is preliminary data.</text>
</comment>
<name>A0A4Y7SJS7_COPMI</name>
<dbReference type="Pfam" id="PF00097">
    <property type="entry name" value="zf-C3HC4"/>
    <property type="match status" value="1"/>
</dbReference>
<gene>
    <name evidence="7" type="ORF">FA13DRAFT_1741392</name>
</gene>
<sequence>MPEPAMLSCQICWEAYTCEEFKVFSVCGHGYCSTCTETHFAQRETRPCPACRKKIHKIRDVHPIFLQFADPKVVFTDKVTEGFGKMDGDTPLESVKRGVEKLDKAAKMTKGDGDLTGQLLRALEDFKQRLVPVFEVQQGLRSEIASLKAQLRKEEKERRSLETQVQRLEKLPSQVAELKRESDRATELADAATLAADEMKNRMLALQKEKEQAEGLLAVEVGEKNRYRNMSVQNHEAGKRTREKLNTARADLQELKERYKALEERHEQETQVSLTSPVRQSQLDYDEDSQRHPLQTLADDNTLDFEGLPRPGFGSSWQLKRTQSYSKLSKTASNPSPSHRRVTNPFPLRLDSKGKPKSAIQVGPKRSCRV</sequence>
<feature type="domain" description="RING-type" evidence="6">
    <location>
        <begin position="9"/>
        <end position="52"/>
    </location>
</feature>
<keyword evidence="2 4" id="KW-0863">Zinc-finger</keyword>
<dbReference type="STRING" id="71717.A0A4Y7SJS7"/>